<accession>A0A4U6VRA0</accession>
<name>A0A4U6VRA0_SETVI</name>
<reference evidence="3" key="1">
    <citation type="submission" date="2019-03" db="EMBL/GenBank/DDBJ databases">
        <title>WGS assembly of Setaria viridis.</title>
        <authorList>
            <person name="Huang P."/>
            <person name="Jenkins J."/>
            <person name="Grimwood J."/>
            <person name="Barry K."/>
            <person name="Healey A."/>
            <person name="Mamidi S."/>
            <person name="Sreedasyam A."/>
            <person name="Shu S."/>
            <person name="Feldman M."/>
            <person name="Wu J."/>
            <person name="Yu Y."/>
            <person name="Chen C."/>
            <person name="Johnson J."/>
            <person name="Rokhsar D."/>
            <person name="Baxter I."/>
            <person name="Schmutz J."/>
            <person name="Brutnell T."/>
            <person name="Kellogg E."/>
        </authorList>
    </citation>
    <scope>NUCLEOTIDE SEQUENCE [LARGE SCALE GENOMIC DNA]</scope>
</reference>
<dbReference type="Gene3D" id="1.20.1280.50">
    <property type="match status" value="1"/>
</dbReference>
<dbReference type="InterPro" id="IPR001810">
    <property type="entry name" value="F-box_dom"/>
</dbReference>
<dbReference type="PANTHER" id="PTHR31111:SF133">
    <property type="entry name" value="OS07G0196600 PROTEIN"/>
    <property type="match status" value="1"/>
</dbReference>
<dbReference type="Gramene" id="TKW31415">
    <property type="protein sequence ID" value="TKW31415"/>
    <property type="gene ID" value="SEVIR_2G104600v2"/>
</dbReference>
<dbReference type="OMA" id="CEVMTIN"/>
<dbReference type="InterPro" id="IPR013187">
    <property type="entry name" value="F-box-assoc_dom_typ3"/>
</dbReference>
<evidence type="ECO:0000313" key="4">
    <source>
        <dbReference type="Proteomes" id="UP000298652"/>
    </source>
</evidence>
<dbReference type="SUPFAM" id="SSF50965">
    <property type="entry name" value="Galactose oxidase, central domain"/>
    <property type="match status" value="1"/>
</dbReference>
<evidence type="ECO:0000256" key="1">
    <source>
        <dbReference type="SAM" id="MobiDB-lite"/>
    </source>
</evidence>
<feature type="region of interest" description="Disordered" evidence="1">
    <location>
        <begin position="1"/>
        <end position="24"/>
    </location>
</feature>
<dbReference type="Pfam" id="PF08268">
    <property type="entry name" value="FBA_3"/>
    <property type="match status" value="1"/>
</dbReference>
<dbReference type="SMART" id="SM00256">
    <property type="entry name" value="FBOX"/>
    <property type="match status" value="1"/>
</dbReference>
<protein>
    <recommendedName>
        <fullName evidence="2">F-box domain-containing protein</fullName>
    </recommendedName>
</protein>
<dbReference type="InterPro" id="IPR036047">
    <property type="entry name" value="F-box-like_dom_sf"/>
</dbReference>
<keyword evidence="4" id="KW-1185">Reference proteome</keyword>
<dbReference type="InterPro" id="IPR011043">
    <property type="entry name" value="Gal_Oxase/kelch_b-propeller"/>
</dbReference>
<sequence>MASPGPSSPLASRSMRQRTPAASNPGALPPDVLFDVLLRLPAKELCRLRAVCRSWRSLTVDPLFTGAHAARHPGPSLLAKFRDDEASIHVVDLSGTVVKRIAGPDGHELLCTRLDLACVATKGNSCRVLNPATGAAYALPESPALEHANCENLRDPYTFFASGRVASTGECKVLRVFNRTEFDAFDQQQLFEVFTINGGASNARWRARESHYPFVEANNAAVAGGVVYFLTDCAYDLMLFFGVNTGIHPDCIASFDLVTEEWRRDIQGPISSSLSMDNADATEEYRSIWHKITLTELKGSLVLAYHRRNLSLDLWFLSDFENGLWLKEYSIQTESAIPADEYFVKPLLVSDGGRLVILLASTGILLIYDPRTNTFAEVEMRRLDAVGIYTGNLLSLQCGDMV</sequence>
<evidence type="ECO:0000313" key="3">
    <source>
        <dbReference type="EMBL" id="TKW31415.1"/>
    </source>
</evidence>
<dbReference type="PANTHER" id="PTHR31111">
    <property type="entry name" value="BNAA05G37150D PROTEIN-RELATED"/>
    <property type="match status" value="1"/>
</dbReference>
<proteinExistence type="predicted"/>
<dbReference type="Proteomes" id="UP000298652">
    <property type="component" value="Chromosome 2"/>
</dbReference>
<dbReference type="CDD" id="cd22157">
    <property type="entry name" value="F-box_AtFBW1-like"/>
    <property type="match status" value="1"/>
</dbReference>
<dbReference type="PROSITE" id="PS50181">
    <property type="entry name" value="FBOX"/>
    <property type="match status" value="1"/>
</dbReference>
<dbReference type="AlphaFoldDB" id="A0A4U6VRA0"/>
<evidence type="ECO:0000259" key="2">
    <source>
        <dbReference type="PROSITE" id="PS50181"/>
    </source>
</evidence>
<dbReference type="Pfam" id="PF12937">
    <property type="entry name" value="F-box-like"/>
    <property type="match status" value="1"/>
</dbReference>
<feature type="domain" description="F-box" evidence="2">
    <location>
        <begin position="22"/>
        <end position="67"/>
    </location>
</feature>
<dbReference type="EMBL" id="CM016553">
    <property type="protein sequence ID" value="TKW31415.1"/>
    <property type="molecule type" value="Genomic_DNA"/>
</dbReference>
<organism evidence="3 4">
    <name type="scientific">Setaria viridis</name>
    <name type="common">Green bristlegrass</name>
    <name type="synonym">Setaria italica subsp. viridis</name>
    <dbReference type="NCBI Taxonomy" id="4556"/>
    <lineage>
        <taxon>Eukaryota</taxon>
        <taxon>Viridiplantae</taxon>
        <taxon>Streptophyta</taxon>
        <taxon>Embryophyta</taxon>
        <taxon>Tracheophyta</taxon>
        <taxon>Spermatophyta</taxon>
        <taxon>Magnoliopsida</taxon>
        <taxon>Liliopsida</taxon>
        <taxon>Poales</taxon>
        <taxon>Poaceae</taxon>
        <taxon>PACMAD clade</taxon>
        <taxon>Panicoideae</taxon>
        <taxon>Panicodae</taxon>
        <taxon>Paniceae</taxon>
        <taxon>Cenchrinae</taxon>
        <taxon>Setaria</taxon>
    </lineage>
</organism>
<gene>
    <name evidence="3" type="ORF">SEVIR_2G104600v2</name>
</gene>
<dbReference type="SUPFAM" id="SSF81383">
    <property type="entry name" value="F-box domain"/>
    <property type="match status" value="1"/>
</dbReference>